<dbReference type="Pfam" id="PF00646">
    <property type="entry name" value="F-box"/>
    <property type="match status" value="1"/>
</dbReference>
<dbReference type="PANTHER" id="PTHR31900">
    <property type="entry name" value="F-BOX/RNI SUPERFAMILY PROTEIN-RELATED"/>
    <property type="match status" value="1"/>
</dbReference>
<dbReference type="InterPro" id="IPR036047">
    <property type="entry name" value="F-box-like_dom_sf"/>
</dbReference>
<dbReference type="PANTHER" id="PTHR31900:SF34">
    <property type="entry name" value="EMB|CAB62440.1-RELATED"/>
    <property type="match status" value="1"/>
</dbReference>
<dbReference type="RefSeq" id="XP_056844590.1">
    <property type="nucleotide sequence ID" value="XM_056988610.1"/>
</dbReference>
<dbReference type="SUPFAM" id="SSF81383">
    <property type="entry name" value="F-box domain"/>
    <property type="match status" value="1"/>
</dbReference>
<feature type="domain" description="F-box" evidence="1">
    <location>
        <begin position="30"/>
        <end position="66"/>
    </location>
</feature>
<dbReference type="AlphaFoldDB" id="A0A9W3BZD7"/>
<gene>
    <name evidence="3" type="primary">LOC108808538</name>
</gene>
<dbReference type="GeneID" id="108808538"/>
<dbReference type="Gene3D" id="3.80.10.10">
    <property type="entry name" value="Ribonuclease Inhibitor"/>
    <property type="match status" value="1"/>
</dbReference>
<evidence type="ECO:0000259" key="1">
    <source>
        <dbReference type="PROSITE" id="PS50181"/>
    </source>
</evidence>
<dbReference type="SUPFAM" id="SSF52058">
    <property type="entry name" value="L domain-like"/>
    <property type="match status" value="1"/>
</dbReference>
<dbReference type="InterPro" id="IPR050232">
    <property type="entry name" value="FBL13/AtMIF1-like"/>
</dbReference>
<dbReference type="Gene3D" id="1.20.1280.50">
    <property type="match status" value="1"/>
</dbReference>
<proteinExistence type="predicted"/>
<protein>
    <submittedName>
        <fullName evidence="3">F-box/FBD/LRR-repeat protein At4g13965</fullName>
    </submittedName>
</protein>
<reference evidence="2" key="1">
    <citation type="journal article" date="2019" name="Database">
        <title>The radish genome database (RadishGD): an integrated information resource for radish genomics.</title>
        <authorList>
            <person name="Yu H.J."/>
            <person name="Baek S."/>
            <person name="Lee Y.J."/>
            <person name="Cho A."/>
            <person name="Mun J.H."/>
        </authorList>
    </citation>
    <scope>NUCLEOTIDE SEQUENCE [LARGE SCALE GENOMIC DNA]</scope>
    <source>
        <strain evidence="2">cv. WK10039</strain>
    </source>
</reference>
<evidence type="ECO:0000313" key="2">
    <source>
        <dbReference type="Proteomes" id="UP000504610"/>
    </source>
</evidence>
<dbReference type="PROSITE" id="PS50181">
    <property type="entry name" value="FBOX"/>
    <property type="match status" value="1"/>
</dbReference>
<dbReference type="KEGG" id="rsz:108808538"/>
<evidence type="ECO:0000313" key="3">
    <source>
        <dbReference type="RefSeq" id="XP_056844590.1"/>
    </source>
</evidence>
<keyword evidence="2" id="KW-1185">Reference proteome</keyword>
<dbReference type="Proteomes" id="UP000504610">
    <property type="component" value="Chromosome 6"/>
</dbReference>
<dbReference type="CDD" id="cd22160">
    <property type="entry name" value="F-box_AtFBL13-like"/>
    <property type="match status" value="1"/>
</dbReference>
<organism evidence="2 3">
    <name type="scientific">Raphanus sativus</name>
    <name type="common">Radish</name>
    <name type="synonym">Raphanus raphanistrum var. sativus</name>
    <dbReference type="NCBI Taxonomy" id="3726"/>
    <lineage>
        <taxon>Eukaryota</taxon>
        <taxon>Viridiplantae</taxon>
        <taxon>Streptophyta</taxon>
        <taxon>Embryophyta</taxon>
        <taxon>Tracheophyta</taxon>
        <taxon>Spermatophyta</taxon>
        <taxon>Magnoliopsida</taxon>
        <taxon>eudicotyledons</taxon>
        <taxon>Gunneridae</taxon>
        <taxon>Pentapetalae</taxon>
        <taxon>rosids</taxon>
        <taxon>malvids</taxon>
        <taxon>Brassicales</taxon>
        <taxon>Brassicaceae</taxon>
        <taxon>Brassiceae</taxon>
        <taxon>Raphanus</taxon>
    </lineage>
</organism>
<accession>A0A9W3BZD7</accession>
<dbReference type="InterPro" id="IPR032675">
    <property type="entry name" value="LRR_dom_sf"/>
</dbReference>
<reference evidence="3" key="2">
    <citation type="submission" date="2025-08" db="UniProtKB">
        <authorList>
            <consortium name="RefSeq"/>
        </authorList>
    </citation>
    <scope>IDENTIFICATION</scope>
    <source>
        <tissue evidence="3">Leaf</tissue>
    </source>
</reference>
<sequence>MLQLMSIKAAEKKRCKRGGQSMNNQVVVNEDRISELPEALILQILSFLPTKSALTTSVLSKQWQFLWKMMPELKFDYCDHKDDVGIFFKNVRSSLLSNTAPVLESLHLKFHPDNRSGVDFGMLIKTAKARHVRKLVLDAGYTNCYKIPQSLYDNETLETLILKARVAIEKPNKVCLKSLKTLHLHAVNITDRAWVFKFLSGCPNLEDLLVCLYPQSSVKTLTIAHPTLQRLSVYNKRGRLYKWGCFIDAPDLKYFCIEGDHGLCRFRMSNNVTKLMEANISDVYICYIIIDNILVSLTSAKHLSLKLLPHKVDF</sequence>
<dbReference type="Pfam" id="PF24758">
    <property type="entry name" value="LRR_At5g56370"/>
    <property type="match status" value="1"/>
</dbReference>
<dbReference type="OrthoDB" id="1059358at2759"/>
<dbReference type="InterPro" id="IPR001810">
    <property type="entry name" value="F-box_dom"/>
</dbReference>
<dbReference type="InterPro" id="IPR053781">
    <property type="entry name" value="F-box_AtFBL13-like"/>
</dbReference>
<dbReference type="InterPro" id="IPR055411">
    <property type="entry name" value="LRR_FXL15/At3g58940/PEG3-like"/>
</dbReference>
<dbReference type="SMART" id="SM00256">
    <property type="entry name" value="FBOX"/>
    <property type="match status" value="1"/>
</dbReference>
<name>A0A9W3BZD7_RAPSA</name>